<name>A0AAV9CEL6_ACOCL</name>
<evidence type="ECO:0000313" key="1">
    <source>
        <dbReference type="EMBL" id="KAK1287187.1"/>
    </source>
</evidence>
<comment type="caution">
    <text evidence="1">The sequence shown here is derived from an EMBL/GenBank/DDBJ whole genome shotgun (WGS) entry which is preliminary data.</text>
</comment>
<accession>A0AAV9CEL6</accession>
<dbReference type="Gene3D" id="3.80.10.10">
    <property type="entry name" value="Ribonuclease Inhibitor"/>
    <property type="match status" value="1"/>
</dbReference>
<dbReference type="InterPro" id="IPR032675">
    <property type="entry name" value="LRR_dom_sf"/>
</dbReference>
<gene>
    <name evidence="1" type="primary">PGIP1</name>
    <name evidence="1" type="ORF">QJS10_CPB19g01000</name>
</gene>
<organism evidence="1 2">
    <name type="scientific">Acorus calamus</name>
    <name type="common">Sweet flag</name>
    <dbReference type="NCBI Taxonomy" id="4465"/>
    <lineage>
        <taxon>Eukaryota</taxon>
        <taxon>Viridiplantae</taxon>
        <taxon>Streptophyta</taxon>
        <taxon>Embryophyta</taxon>
        <taxon>Tracheophyta</taxon>
        <taxon>Spermatophyta</taxon>
        <taxon>Magnoliopsida</taxon>
        <taxon>Liliopsida</taxon>
        <taxon>Acoraceae</taxon>
        <taxon>Acorus</taxon>
    </lineage>
</organism>
<sequence>MIYGGIPEGVAGLKQLQAFNVSYNRLCGQIPTGGAMGSFDNHLAEITYDPYPTCDQGILDSTYTPKWIRACATPPSQSDIHKIND</sequence>
<keyword evidence="2" id="KW-1185">Reference proteome</keyword>
<reference evidence="1" key="2">
    <citation type="submission" date="2023-06" db="EMBL/GenBank/DDBJ databases">
        <authorList>
            <person name="Ma L."/>
            <person name="Liu K.-W."/>
            <person name="Li Z."/>
            <person name="Hsiao Y.-Y."/>
            <person name="Qi Y."/>
            <person name="Fu T."/>
            <person name="Tang G."/>
            <person name="Zhang D."/>
            <person name="Sun W.-H."/>
            <person name="Liu D.-K."/>
            <person name="Li Y."/>
            <person name="Chen G.-Z."/>
            <person name="Liu X.-D."/>
            <person name="Liao X.-Y."/>
            <person name="Jiang Y.-T."/>
            <person name="Yu X."/>
            <person name="Hao Y."/>
            <person name="Huang J."/>
            <person name="Zhao X.-W."/>
            <person name="Ke S."/>
            <person name="Chen Y.-Y."/>
            <person name="Wu W.-L."/>
            <person name="Hsu J.-L."/>
            <person name="Lin Y.-F."/>
            <person name="Huang M.-D."/>
            <person name="Li C.-Y."/>
            <person name="Huang L."/>
            <person name="Wang Z.-W."/>
            <person name="Zhao X."/>
            <person name="Zhong W.-Y."/>
            <person name="Peng D.-H."/>
            <person name="Ahmad S."/>
            <person name="Lan S."/>
            <person name="Zhang J.-S."/>
            <person name="Tsai W.-C."/>
            <person name="Van De Peer Y."/>
            <person name="Liu Z.-J."/>
        </authorList>
    </citation>
    <scope>NUCLEOTIDE SEQUENCE</scope>
    <source>
        <strain evidence="1">CP</strain>
        <tissue evidence="1">Leaves</tissue>
    </source>
</reference>
<dbReference type="AlphaFoldDB" id="A0AAV9CEL6"/>
<protein>
    <submittedName>
        <fullName evidence="1">Polygalacturonase inhibitor 1</fullName>
    </submittedName>
</protein>
<reference evidence="1" key="1">
    <citation type="journal article" date="2023" name="Nat. Commun.">
        <title>Diploid and tetraploid genomes of Acorus and the evolution of monocots.</title>
        <authorList>
            <person name="Ma L."/>
            <person name="Liu K.W."/>
            <person name="Li Z."/>
            <person name="Hsiao Y.Y."/>
            <person name="Qi Y."/>
            <person name="Fu T."/>
            <person name="Tang G.D."/>
            <person name="Zhang D."/>
            <person name="Sun W.H."/>
            <person name="Liu D.K."/>
            <person name="Li Y."/>
            <person name="Chen G.Z."/>
            <person name="Liu X.D."/>
            <person name="Liao X.Y."/>
            <person name="Jiang Y.T."/>
            <person name="Yu X."/>
            <person name="Hao Y."/>
            <person name="Huang J."/>
            <person name="Zhao X.W."/>
            <person name="Ke S."/>
            <person name="Chen Y.Y."/>
            <person name="Wu W.L."/>
            <person name="Hsu J.L."/>
            <person name="Lin Y.F."/>
            <person name="Huang M.D."/>
            <person name="Li C.Y."/>
            <person name="Huang L."/>
            <person name="Wang Z.W."/>
            <person name="Zhao X."/>
            <person name="Zhong W.Y."/>
            <person name="Peng D.H."/>
            <person name="Ahmad S."/>
            <person name="Lan S."/>
            <person name="Zhang J.S."/>
            <person name="Tsai W.C."/>
            <person name="Van de Peer Y."/>
            <person name="Liu Z.J."/>
        </authorList>
    </citation>
    <scope>NUCLEOTIDE SEQUENCE</scope>
    <source>
        <strain evidence="1">CP</strain>
    </source>
</reference>
<evidence type="ECO:0000313" key="2">
    <source>
        <dbReference type="Proteomes" id="UP001180020"/>
    </source>
</evidence>
<proteinExistence type="predicted"/>
<dbReference type="EMBL" id="JAUJYO010000019">
    <property type="protein sequence ID" value="KAK1287187.1"/>
    <property type="molecule type" value="Genomic_DNA"/>
</dbReference>
<dbReference type="Proteomes" id="UP001180020">
    <property type="component" value="Unassembled WGS sequence"/>
</dbReference>